<feature type="signal peptide" evidence="1">
    <location>
        <begin position="1"/>
        <end position="16"/>
    </location>
</feature>
<keyword evidence="4" id="KW-1185">Reference proteome</keyword>
<accession>A0A913WZJ2</accession>
<dbReference type="PROSITE" id="PS51034">
    <property type="entry name" value="ZP_2"/>
    <property type="match status" value="1"/>
</dbReference>
<dbReference type="Proteomes" id="UP000887567">
    <property type="component" value="Unplaced"/>
</dbReference>
<evidence type="ECO:0000259" key="2">
    <source>
        <dbReference type="PROSITE" id="PS51034"/>
    </source>
</evidence>
<dbReference type="EnsemblMetazoa" id="XM_021040867.2">
    <property type="protein sequence ID" value="XP_020896526.1"/>
    <property type="gene ID" value="LOC110235406"/>
</dbReference>
<sequence>MDMIILFIAVLPHVTADDVTEAITLSCHSSHMAVDVDMRYFTSSIDPHSLHLQDRHCRPHSFDKTKASFRVPLQGCGTSRLRHDHLLIFSNAVRNSDGNITNEVSRVPQIRLPFGCRYQNRYSFVLRGGGGTERSAVFKRKETKTAVPSEENKDRIFLVSSSHAHGACSFVLILSMLVAYKADFR</sequence>
<dbReference type="Pfam" id="PF23344">
    <property type="entry name" value="ZP-N"/>
    <property type="match status" value="1"/>
</dbReference>
<protein>
    <recommendedName>
        <fullName evidence="2">ZP domain-containing protein</fullName>
    </recommendedName>
</protein>
<dbReference type="InterPro" id="IPR055356">
    <property type="entry name" value="ZP-N"/>
</dbReference>
<dbReference type="KEGG" id="epa:110235406"/>
<organism evidence="3 4">
    <name type="scientific">Exaiptasia diaphana</name>
    <name type="common">Tropical sea anemone</name>
    <name type="synonym">Aiptasia pulchella</name>
    <dbReference type="NCBI Taxonomy" id="2652724"/>
    <lineage>
        <taxon>Eukaryota</taxon>
        <taxon>Metazoa</taxon>
        <taxon>Cnidaria</taxon>
        <taxon>Anthozoa</taxon>
        <taxon>Hexacorallia</taxon>
        <taxon>Actiniaria</taxon>
        <taxon>Aiptasiidae</taxon>
        <taxon>Exaiptasia</taxon>
    </lineage>
</organism>
<evidence type="ECO:0000313" key="3">
    <source>
        <dbReference type="EnsemblMetazoa" id="XP_020896526.1"/>
    </source>
</evidence>
<dbReference type="PANTHER" id="PTHR47130:SF6">
    <property type="entry name" value="EGG ENVELOPE GLYCOPROTEIN-LIKE PRECURSOR"/>
    <property type="match status" value="1"/>
</dbReference>
<proteinExistence type="predicted"/>
<dbReference type="RefSeq" id="XP_020896526.1">
    <property type="nucleotide sequence ID" value="XM_021040867.2"/>
</dbReference>
<feature type="domain" description="ZP" evidence="2">
    <location>
        <begin position="26"/>
        <end position="185"/>
    </location>
</feature>
<dbReference type="GeneID" id="110235406"/>
<dbReference type="PANTHER" id="PTHR47130">
    <property type="entry name" value="SI:DKEY-19B23.11-RELATED"/>
    <property type="match status" value="1"/>
</dbReference>
<dbReference type="InterPro" id="IPR001507">
    <property type="entry name" value="ZP_dom"/>
</dbReference>
<dbReference type="Gene3D" id="2.60.40.3210">
    <property type="entry name" value="Zona pellucida, ZP-N domain"/>
    <property type="match status" value="1"/>
</dbReference>
<keyword evidence="1" id="KW-0732">Signal</keyword>
<name>A0A913WZJ2_EXADI</name>
<evidence type="ECO:0000256" key="1">
    <source>
        <dbReference type="SAM" id="SignalP"/>
    </source>
</evidence>
<dbReference type="OrthoDB" id="9907024at2759"/>
<dbReference type="AlphaFoldDB" id="A0A913WZJ2"/>
<reference evidence="3" key="1">
    <citation type="submission" date="2022-11" db="UniProtKB">
        <authorList>
            <consortium name="EnsemblMetazoa"/>
        </authorList>
    </citation>
    <scope>IDENTIFICATION</scope>
</reference>
<feature type="chain" id="PRO_5037732042" description="ZP domain-containing protein" evidence="1">
    <location>
        <begin position="17"/>
        <end position="185"/>
    </location>
</feature>
<evidence type="ECO:0000313" key="4">
    <source>
        <dbReference type="Proteomes" id="UP000887567"/>
    </source>
</evidence>